<evidence type="ECO:0000313" key="1">
    <source>
        <dbReference type="EMBL" id="AVX04990.1"/>
    </source>
</evidence>
<accession>A0A2R4MG56</accession>
<sequence length="107" mass="12342">MSKVFIRYKVRSEKVETNIKLLRAFFEELAVENRPELTYMAYQLEDRQSFVHLVNSAKDARAFAHLPSYRKFRDTLAARCIDAPEMCGIELIGAFGQSDPKGIAHFK</sequence>
<dbReference type="AlphaFoldDB" id="A0A2R4MG56"/>
<dbReference type="RefSeq" id="WP_117396064.1">
    <property type="nucleotide sequence ID" value="NZ_CP021330.1"/>
</dbReference>
<organism evidence="1 2">
    <name type="scientific">Maritalea myrionectae</name>
    <dbReference type="NCBI Taxonomy" id="454601"/>
    <lineage>
        <taxon>Bacteria</taxon>
        <taxon>Pseudomonadati</taxon>
        <taxon>Pseudomonadota</taxon>
        <taxon>Alphaproteobacteria</taxon>
        <taxon>Hyphomicrobiales</taxon>
        <taxon>Devosiaceae</taxon>
        <taxon>Maritalea</taxon>
    </lineage>
</organism>
<dbReference type="EMBL" id="CP021330">
    <property type="protein sequence ID" value="AVX04990.1"/>
    <property type="molecule type" value="Genomic_DNA"/>
</dbReference>
<keyword evidence="2" id="KW-1185">Reference proteome</keyword>
<protein>
    <recommendedName>
        <fullName evidence="3">ABM domain-containing protein</fullName>
    </recommendedName>
</protein>
<dbReference type="Proteomes" id="UP000258927">
    <property type="component" value="Chromosome"/>
</dbReference>
<dbReference type="KEGG" id="mmyr:MXMO3_02478"/>
<gene>
    <name evidence="1" type="ORF">MXMO3_02478</name>
</gene>
<evidence type="ECO:0008006" key="3">
    <source>
        <dbReference type="Google" id="ProtNLM"/>
    </source>
</evidence>
<reference evidence="1 2" key="1">
    <citation type="submission" date="2017-05" db="EMBL/GenBank/DDBJ databases">
        <title>Genome Analysis of Maritalea myrionectae HL2708#5.</title>
        <authorList>
            <consortium name="Cotde Inc.-PKNU"/>
            <person name="Jang D."/>
            <person name="Oh H.-M."/>
        </authorList>
    </citation>
    <scope>NUCLEOTIDE SEQUENCE [LARGE SCALE GENOMIC DNA]</scope>
    <source>
        <strain evidence="1 2">HL2708#5</strain>
    </source>
</reference>
<name>A0A2R4MG56_9HYPH</name>
<proteinExistence type="predicted"/>
<evidence type="ECO:0000313" key="2">
    <source>
        <dbReference type="Proteomes" id="UP000258927"/>
    </source>
</evidence>